<dbReference type="EMBL" id="MSAE01000026">
    <property type="protein sequence ID" value="PUX13084.1"/>
    <property type="molecule type" value="Genomic_DNA"/>
</dbReference>
<gene>
    <name evidence="2" type="ORF">AUN14_13110</name>
</gene>
<comment type="caution">
    <text evidence="2">The sequence shown here is derived from an EMBL/GenBank/DDBJ whole genome shotgun (WGS) entry which is preliminary data.</text>
</comment>
<proteinExistence type="predicted"/>
<protein>
    <submittedName>
        <fullName evidence="2">Uncharacterized protein</fullName>
    </submittedName>
</protein>
<keyword evidence="1" id="KW-1133">Transmembrane helix</keyword>
<dbReference type="AlphaFoldDB" id="A0A2T7ARL1"/>
<reference evidence="2 3" key="1">
    <citation type="submission" date="2016-12" db="EMBL/GenBank/DDBJ databases">
        <title>Analysis of the Molecular Diversity Among Cronobacter Species Isolated from Filth Flies Using a Pan Genomic DNA Microarray.</title>
        <authorList>
            <person name="Pava-Ripoll M."/>
            <person name="Tall B."/>
            <person name="Farber J."/>
            <person name="Fanning S."/>
            <person name="Lehner A."/>
            <person name="Stephan R."/>
            <person name="Pagotto F."/>
            <person name="Iverson C."/>
            <person name="Ziobro G."/>
            <person name="Miller A."/>
            <person name="Pearson R."/>
            <person name="Yan Q."/>
            <person name="Kim M."/>
            <person name="Jeong S."/>
            <person name="Park J."/>
            <person name="Jun S."/>
            <person name="Choi H."/>
            <person name="Chung T."/>
            <person name="Yoo Y."/>
            <person name="Park E."/>
            <person name="Hwang S."/>
            <person name="Lee B."/>
            <person name="Sathyamoorthy V."/>
            <person name="Carter L."/>
            <person name="Mammel M."/>
            <person name="Jackson S."/>
            <person name="Kothary M."/>
            <person name="Patel I."/>
            <person name="Grim C."/>
            <person name="Gopinath G."/>
            <person name="Gangiredla J."/>
            <person name="Chase H."/>
        </authorList>
    </citation>
    <scope>NUCLEOTIDE SEQUENCE [LARGE SCALE GENOMIC DNA]</scope>
    <source>
        <strain evidence="2 3">MOD1-Md1s</strain>
    </source>
</reference>
<accession>A0A2T7ARL1</accession>
<feature type="non-terminal residue" evidence="2">
    <location>
        <position position="1"/>
    </location>
</feature>
<organism evidence="2 3">
    <name type="scientific">Cronobacter muytjensii</name>
    <dbReference type="NCBI Taxonomy" id="413501"/>
    <lineage>
        <taxon>Bacteria</taxon>
        <taxon>Pseudomonadati</taxon>
        <taxon>Pseudomonadota</taxon>
        <taxon>Gammaproteobacteria</taxon>
        <taxon>Enterobacterales</taxon>
        <taxon>Enterobacteriaceae</taxon>
        <taxon>Cronobacter</taxon>
    </lineage>
</organism>
<evidence type="ECO:0000313" key="2">
    <source>
        <dbReference type="EMBL" id="PUX13084.1"/>
    </source>
</evidence>
<dbReference type="Proteomes" id="UP000244378">
    <property type="component" value="Unassembled WGS sequence"/>
</dbReference>
<evidence type="ECO:0000313" key="3">
    <source>
        <dbReference type="Proteomes" id="UP000244378"/>
    </source>
</evidence>
<keyword evidence="1" id="KW-0472">Membrane</keyword>
<sequence length="60" mass="6771">VKERCDAALSLLSRGGVYYAFLFQSQAFIFAFVCLTGRLVCRCAVSVEAHYREFFSPDNP</sequence>
<name>A0A2T7ARL1_9ENTR</name>
<evidence type="ECO:0000256" key="1">
    <source>
        <dbReference type="SAM" id="Phobius"/>
    </source>
</evidence>
<feature type="transmembrane region" description="Helical" evidence="1">
    <location>
        <begin position="16"/>
        <end position="35"/>
    </location>
</feature>
<keyword evidence="1" id="KW-0812">Transmembrane</keyword>